<keyword evidence="5" id="KW-0963">Cytoplasm</keyword>
<keyword evidence="8" id="KW-0736">Signalosome</keyword>
<evidence type="ECO:0000256" key="4">
    <source>
        <dbReference type="ARBA" id="ARBA00014880"/>
    </source>
</evidence>
<keyword evidence="11" id="KW-0482">Metalloprotease</keyword>
<keyword evidence="10" id="KW-0862">Zinc</keyword>
<accession>A0A7S3NMQ7</accession>
<dbReference type="SUPFAM" id="SSF102712">
    <property type="entry name" value="JAB1/MPN domain"/>
    <property type="match status" value="1"/>
</dbReference>
<evidence type="ECO:0000256" key="2">
    <source>
        <dbReference type="ARBA" id="ARBA00004496"/>
    </source>
</evidence>
<dbReference type="GO" id="GO:0008180">
    <property type="term" value="C:COP9 signalosome"/>
    <property type="evidence" value="ECO:0007669"/>
    <property type="project" value="UniProtKB-KW"/>
</dbReference>
<keyword evidence="12" id="KW-0539">Nucleus</keyword>
<evidence type="ECO:0000256" key="11">
    <source>
        <dbReference type="ARBA" id="ARBA00023049"/>
    </source>
</evidence>
<dbReference type="Pfam" id="PF01398">
    <property type="entry name" value="JAB"/>
    <property type="match status" value="1"/>
</dbReference>
<evidence type="ECO:0000256" key="8">
    <source>
        <dbReference type="ARBA" id="ARBA00022790"/>
    </source>
</evidence>
<dbReference type="InterPro" id="IPR037518">
    <property type="entry name" value="MPN"/>
</dbReference>
<protein>
    <recommendedName>
        <fullName evidence="4">COP9 signalosome complex subunit 5</fullName>
    </recommendedName>
</protein>
<dbReference type="EMBL" id="HBIJ01016548">
    <property type="protein sequence ID" value="CAE0370270.1"/>
    <property type="molecule type" value="Transcribed_RNA"/>
</dbReference>
<gene>
    <name evidence="15" type="ORF">ALAG00032_LOCUS11034</name>
</gene>
<keyword evidence="9" id="KW-0378">Hydrolase</keyword>
<evidence type="ECO:0000256" key="12">
    <source>
        <dbReference type="ARBA" id="ARBA00023242"/>
    </source>
</evidence>
<name>A0A7S3NMQ7_9STRA</name>
<sequence length="416" mass="45921">MDTKQGSGVNDNLRDAWYAMNEEKLSETRQQKAWMDDPTYFRRVMISPTASVKMLSHAYAGCEEGMRSGGKPLEVMGMCLGCPHPEVKDAFVVSDVFPLPVTGFETRVVADDESVINYMIELSEMVEKSRKERLMGWYHSHPFDIDESHNHCFLSSTDLSTQLAWQNAEDPNGNPFLAIVIDPLRSFAKNKAEIGAFRAYPPAYSSPTPRAPDFSAVDDESTSKTVERWGNCWNRYYELHVEYFMSSQAKTIIDALNHSFLWARTLGTAPPALEPDRRSRLADRLNSKIIDKLQQSDFSLQSRIHSSSHQALPPSVAAPSLKSEYLGGSATSGTSIIAPSTSARSTGPNTQSTTSALKQENVIAKASTTATGIALEELHAQLIQSTKRALLLDQASFGKDDTSLLPTDTDVPMSVV</sequence>
<dbReference type="GO" id="GO:0008237">
    <property type="term" value="F:metallopeptidase activity"/>
    <property type="evidence" value="ECO:0007669"/>
    <property type="project" value="UniProtKB-KW"/>
</dbReference>
<evidence type="ECO:0000256" key="7">
    <source>
        <dbReference type="ARBA" id="ARBA00022723"/>
    </source>
</evidence>
<proteinExistence type="inferred from homology"/>
<evidence type="ECO:0000256" key="1">
    <source>
        <dbReference type="ARBA" id="ARBA00004123"/>
    </source>
</evidence>
<evidence type="ECO:0000259" key="14">
    <source>
        <dbReference type="PROSITE" id="PS50249"/>
    </source>
</evidence>
<dbReference type="Gene3D" id="3.40.140.10">
    <property type="entry name" value="Cytidine Deaminase, domain 2"/>
    <property type="match status" value="1"/>
</dbReference>
<organism evidence="15">
    <name type="scientific">Aureoumbra lagunensis</name>
    <dbReference type="NCBI Taxonomy" id="44058"/>
    <lineage>
        <taxon>Eukaryota</taxon>
        <taxon>Sar</taxon>
        <taxon>Stramenopiles</taxon>
        <taxon>Ochrophyta</taxon>
        <taxon>Pelagophyceae</taxon>
        <taxon>Pelagomonadales</taxon>
        <taxon>Aureoumbra</taxon>
    </lineage>
</organism>
<comment type="similarity">
    <text evidence="3">Belongs to the peptidase M67A family. CSN5 subfamily.</text>
</comment>
<dbReference type="PROSITE" id="PS50249">
    <property type="entry name" value="MPN"/>
    <property type="match status" value="1"/>
</dbReference>
<dbReference type="SMART" id="SM00232">
    <property type="entry name" value="JAB_MPN"/>
    <property type="match status" value="1"/>
</dbReference>
<dbReference type="AlphaFoldDB" id="A0A7S3NMQ7"/>
<dbReference type="GO" id="GO:0006508">
    <property type="term" value="P:proteolysis"/>
    <property type="evidence" value="ECO:0007669"/>
    <property type="project" value="UniProtKB-KW"/>
</dbReference>
<evidence type="ECO:0000256" key="13">
    <source>
        <dbReference type="SAM" id="MobiDB-lite"/>
    </source>
</evidence>
<feature type="region of interest" description="Disordered" evidence="13">
    <location>
        <begin position="336"/>
        <end position="355"/>
    </location>
</feature>
<evidence type="ECO:0000256" key="5">
    <source>
        <dbReference type="ARBA" id="ARBA00022490"/>
    </source>
</evidence>
<evidence type="ECO:0000256" key="6">
    <source>
        <dbReference type="ARBA" id="ARBA00022670"/>
    </source>
</evidence>
<evidence type="ECO:0000313" key="15">
    <source>
        <dbReference type="EMBL" id="CAE0370270.1"/>
    </source>
</evidence>
<evidence type="ECO:0000256" key="3">
    <source>
        <dbReference type="ARBA" id="ARBA00006008"/>
    </source>
</evidence>
<comment type="subcellular location">
    <subcellularLocation>
        <location evidence="2">Cytoplasm</location>
    </subcellularLocation>
    <subcellularLocation>
        <location evidence="1">Nucleus</location>
    </subcellularLocation>
</comment>
<dbReference type="FunFam" id="3.40.140.10:FF:000203">
    <property type="entry name" value="COP9 signalosome complex subunit 5"/>
    <property type="match status" value="1"/>
</dbReference>
<dbReference type="GO" id="GO:0046872">
    <property type="term" value="F:metal ion binding"/>
    <property type="evidence" value="ECO:0007669"/>
    <property type="project" value="UniProtKB-KW"/>
</dbReference>
<keyword evidence="6" id="KW-0645">Protease</keyword>
<reference evidence="15" key="1">
    <citation type="submission" date="2021-01" db="EMBL/GenBank/DDBJ databases">
        <authorList>
            <person name="Corre E."/>
            <person name="Pelletier E."/>
            <person name="Niang G."/>
            <person name="Scheremetjew M."/>
            <person name="Finn R."/>
            <person name="Kale V."/>
            <person name="Holt S."/>
            <person name="Cochrane G."/>
            <person name="Meng A."/>
            <person name="Brown T."/>
            <person name="Cohen L."/>
        </authorList>
    </citation>
    <scope>NUCLEOTIDE SEQUENCE</scope>
    <source>
        <strain evidence="15">CCMP1510</strain>
    </source>
</reference>
<dbReference type="InterPro" id="IPR000555">
    <property type="entry name" value="JAMM/MPN+_dom"/>
</dbReference>
<evidence type="ECO:0000256" key="9">
    <source>
        <dbReference type="ARBA" id="ARBA00022801"/>
    </source>
</evidence>
<evidence type="ECO:0000256" key="10">
    <source>
        <dbReference type="ARBA" id="ARBA00022833"/>
    </source>
</evidence>
<dbReference type="GO" id="GO:0005737">
    <property type="term" value="C:cytoplasm"/>
    <property type="evidence" value="ECO:0007669"/>
    <property type="project" value="UniProtKB-SubCell"/>
</dbReference>
<dbReference type="InterPro" id="IPR050242">
    <property type="entry name" value="JAMM_MPN+_peptidase_M67A"/>
</dbReference>
<feature type="domain" description="MPN" evidence="14">
    <location>
        <begin position="44"/>
        <end position="203"/>
    </location>
</feature>
<dbReference type="PANTHER" id="PTHR10410">
    <property type="entry name" value="EUKARYOTIC TRANSLATION INITIATION FACTOR 3 -RELATED"/>
    <property type="match status" value="1"/>
</dbReference>
<keyword evidence="7" id="KW-0479">Metal-binding</keyword>